<feature type="region of interest" description="Disordered" evidence="1">
    <location>
        <begin position="214"/>
        <end position="237"/>
    </location>
</feature>
<feature type="compositionally biased region" description="Basic and acidic residues" evidence="1">
    <location>
        <begin position="217"/>
        <end position="235"/>
    </location>
</feature>
<feature type="compositionally biased region" description="Low complexity" evidence="1">
    <location>
        <begin position="394"/>
        <end position="403"/>
    </location>
</feature>
<evidence type="ECO:0000313" key="3">
    <source>
        <dbReference type="Proteomes" id="UP000240883"/>
    </source>
</evidence>
<keyword evidence="3" id="KW-1185">Reference proteome</keyword>
<accession>A0A2T2NXQ2</accession>
<dbReference type="Gene3D" id="3.40.50.1010">
    <property type="entry name" value="5'-nuclease"/>
    <property type="match status" value="1"/>
</dbReference>
<evidence type="ECO:0000313" key="2">
    <source>
        <dbReference type="EMBL" id="PSN70197.1"/>
    </source>
</evidence>
<feature type="region of interest" description="Disordered" evidence="1">
    <location>
        <begin position="319"/>
        <end position="464"/>
    </location>
</feature>
<feature type="compositionally biased region" description="Basic and acidic residues" evidence="1">
    <location>
        <begin position="324"/>
        <end position="335"/>
    </location>
</feature>
<evidence type="ECO:0000256" key="1">
    <source>
        <dbReference type="SAM" id="MobiDB-lite"/>
    </source>
</evidence>
<reference evidence="2 3" key="1">
    <citation type="journal article" date="2018" name="Front. Microbiol.">
        <title>Genome-Wide Analysis of Corynespora cassiicola Leaf Fall Disease Putative Effectors.</title>
        <authorList>
            <person name="Lopez D."/>
            <person name="Ribeiro S."/>
            <person name="Label P."/>
            <person name="Fumanal B."/>
            <person name="Venisse J.S."/>
            <person name="Kohler A."/>
            <person name="de Oliveira R.R."/>
            <person name="Labutti K."/>
            <person name="Lipzen A."/>
            <person name="Lail K."/>
            <person name="Bauer D."/>
            <person name="Ohm R.A."/>
            <person name="Barry K.W."/>
            <person name="Spatafora J."/>
            <person name="Grigoriev I.V."/>
            <person name="Martin F.M."/>
            <person name="Pujade-Renaud V."/>
        </authorList>
    </citation>
    <scope>NUCLEOTIDE SEQUENCE [LARGE SCALE GENOMIC DNA]</scope>
    <source>
        <strain evidence="2 3">Philippines</strain>
    </source>
</reference>
<dbReference type="Proteomes" id="UP000240883">
    <property type="component" value="Unassembled WGS sequence"/>
</dbReference>
<gene>
    <name evidence="2" type="ORF">BS50DRAFT_308114</name>
</gene>
<evidence type="ECO:0008006" key="4">
    <source>
        <dbReference type="Google" id="ProtNLM"/>
    </source>
</evidence>
<feature type="compositionally biased region" description="Acidic residues" evidence="1">
    <location>
        <begin position="146"/>
        <end position="157"/>
    </location>
</feature>
<proteinExistence type="predicted"/>
<dbReference type="AlphaFoldDB" id="A0A2T2NXQ2"/>
<feature type="region of interest" description="Disordered" evidence="1">
    <location>
        <begin position="1"/>
        <end position="36"/>
    </location>
</feature>
<dbReference type="STRING" id="1448308.A0A2T2NXQ2"/>
<protein>
    <recommendedName>
        <fullName evidence="4">PIN domain-containing protein</fullName>
    </recommendedName>
</protein>
<name>A0A2T2NXQ2_CORCC</name>
<feature type="region of interest" description="Disordered" evidence="1">
    <location>
        <begin position="138"/>
        <end position="196"/>
    </location>
</feature>
<dbReference type="EMBL" id="KZ678132">
    <property type="protein sequence ID" value="PSN70197.1"/>
    <property type="molecule type" value="Genomic_DNA"/>
</dbReference>
<organism evidence="2 3">
    <name type="scientific">Corynespora cassiicola Philippines</name>
    <dbReference type="NCBI Taxonomy" id="1448308"/>
    <lineage>
        <taxon>Eukaryota</taxon>
        <taxon>Fungi</taxon>
        <taxon>Dikarya</taxon>
        <taxon>Ascomycota</taxon>
        <taxon>Pezizomycotina</taxon>
        <taxon>Dothideomycetes</taxon>
        <taxon>Pleosporomycetidae</taxon>
        <taxon>Pleosporales</taxon>
        <taxon>Corynesporascaceae</taxon>
        <taxon>Corynespora</taxon>
    </lineage>
</organism>
<dbReference type="OrthoDB" id="5361617at2759"/>
<sequence length="464" mass="51285">MRRNALPLRPKADGARLRAPAQSAQPAPSAPPEQPTRKVFNCIVDDTALIAGVKKSTRDGIRKWITNEAVRLFVPLHTLAQLERLKKGNERINADAREAIKWLDDITSIPDILDSGRVQLEGTDDVFPTWEEAEKFKLPETLLSMEDSESDEDEYHEDLESSFNALDVSDGTSISSAHSHEDPPKTPQSPESAFSVGHSKFDKVIPENAKAAALLESPDRHARNSAEASRADKSSRSVVPTYLQPLFNHILWRIHREANPDAALASFILLTNDPAKQSIAQKFGIRAKRLEQLRDAVAREDREYKNHLTMYKIESEAYAAKAKPSNEQKPAERPKSSHSSRSKTEVESDEDVVLLNRAPRGPQAQATNGQRVLDPNDFGRTTQTQSPRGGRGAPTGPRGRGTPSRGGRGGFVPRGAYVPPAAPFRNPPAARHDPDQPIDPDSFARPAPRPSPMRGARRKLWEPN</sequence>